<dbReference type="Proteomes" id="UP000324222">
    <property type="component" value="Unassembled WGS sequence"/>
</dbReference>
<protein>
    <submittedName>
        <fullName evidence="1">Uncharacterized protein</fullName>
    </submittedName>
</protein>
<comment type="caution">
    <text evidence="1">The sequence shown here is derived from an EMBL/GenBank/DDBJ whole genome shotgun (WGS) entry which is preliminary data.</text>
</comment>
<name>A0A5B7EN33_PORTR</name>
<sequence length="66" mass="7348">MVLFVPVPRWKGASWELGLGQLLPLKFQGGIIKSISFLFALHPHAPITTTESPPIHKAVIQEVIQY</sequence>
<evidence type="ECO:0000313" key="1">
    <source>
        <dbReference type="EMBL" id="MPC34738.1"/>
    </source>
</evidence>
<evidence type="ECO:0000313" key="2">
    <source>
        <dbReference type="Proteomes" id="UP000324222"/>
    </source>
</evidence>
<gene>
    <name evidence="1" type="ORF">E2C01_028139</name>
</gene>
<dbReference type="AlphaFoldDB" id="A0A5B7EN33"/>
<keyword evidence="2" id="KW-1185">Reference proteome</keyword>
<dbReference type="EMBL" id="VSRR010003117">
    <property type="protein sequence ID" value="MPC34738.1"/>
    <property type="molecule type" value="Genomic_DNA"/>
</dbReference>
<reference evidence="1 2" key="1">
    <citation type="submission" date="2019-05" db="EMBL/GenBank/DDBJ databases">
        <title>Another draft genome of Portunus trituberculatus and its Hox gene families provides insights of decapod evolution.</title>
        <authorList>
            <person name="Jeong J.-H."/>
            <person name="Song I."/>
            <person name="Kim S."/>
            <person name="Choi T."/>
            <person name="Kim D."/>
            <person name="Ryu S."/>
            <person name="Kim W."/>
        </authorList>
    </citation>
    <scope>NUCLEOTIDE SEQUENCE [LARGE SCALE GENOMIC DNA]</scope>
    <source>
        <tissue evidence="1">Muscle</tissue>
    </source>
</reference>
<proteinExistence type="predicted"/>
<organism evidence="1 2">
    <name type="scientific">Portunus trituberculatus</name>
    <name type="common">Swimming crab</name>
    <name type="synonym">Neptunus trituberculatus</name>
    <dbReference type="NCBI Taxonomy" id="210409"/>
    <lineage>
        <taxon>Eukaryota</taxon>
        <taxon>Metazoa</taxon>
        <taxon>Ecdysozoa</taxon>
        <taxon>Arthropoda</taxon>
        <taxon>Crustacea</taxon>
        <taxon>Multicrustacea</taxon>
        <taxon>Malacostraca</taxon>
        <taxon>Eumalacostraca</taxon>
        <taxon>Eucarida</taxon>
        <taxon>Decapoda</taxon>
        <taxon>Pleocyemata</taxon>
        <taxon>Brachyura</taxon>
        <taxon>Eubrachyura</taxon>
        <taxon>Portunoidea</taxon>
        <taxon>Portunidae</taxon>
        <taxon>Portuninae</taxon>
        <taxon>Portunus</taxon>
    </lineage>
</organism>
<accession>A0A5B7EN33</accession>